<dbReference type="eggNOG" id="arCOG00568">
    <property type="taxonomic scope" value="Archaea"/>
</dbReference>
<dbReference type="Proteomes" id="UP000001400">
    <property type="component" value="Chromosome"/>
</dbReference>
<dbReference type="RefSeq" id="WP_008085076.1">
    <property type="nucleotide sequence ID" value="NC_013926.1"/>
</dbReference>
<dbReference type="GeneID" id="8827076"/>
<proteinExistence type="predicted"/>
<sequence>MRRVKFGWKFYLMIITALAIAVRSIPSWIYSAWGTDFGIYYSITIEFLIKKNPFYEYPAVWGSSGYGSFPMLYLIILGAHFLTGLPPQQLLLKIPPIIGGLTIIPLYMITYEITKDRKISLIASALLAINPIHVYQTSMPYLLTVGHFFLLLSLYFFIKWIKERKYLGFLIASSIALLLSHHLSNYMYIISITGISLIGGLYNYIPKKTVKRAFVFIISFTIGTITYWILRVPGMKYFMSSPFHYALPWYGTATIGTILLLILYKIAITYNLNHSDKLWKKINSLKIINVFALSLGLSITVFLILALVGLHGYYIPPIAIFYSIPFMLTIGFIGVGFVKLKKHPESFYFVGSWLLSIIASLIVGLITWSSLEPWRHIEYMMEPLSIIGAIGIASILNSEFFHKISVRKRVSVYFEGFSYTPHKIFGENTLEISNPIPIGGAKVVGDPITYEEKYPIGKVFKTIFIFTITFIVLMSGISAFPFMNHVERSTQEGISPVIMSGIEWLNENGNRNYTVATNHMIGTILEAYGFPSSFEYDYEIWNATNWTDCIDELQGLNGTYPPIGYVLITKDMYENGVFGYNNSQNPLQPPVFMGKEGYEKFHREPFKLIYRNATADNSNWVEIYTVDWHYINNYLQSKKQAKSS</sequence>
<gene>
    <name evidence="1" type="ordered locus">Aboo_0139</name>
</gene>
<protein>
    <recommendedName>
        <fullName evidence="3">Glycosyltransferase RgtA/B/C/D-like domain-containing protein</fullName>
    </recommendedName>
</protein>
<dbReference type="KEGG" id="abi:Aboo_0139"/>
<evidence type="ECO:0000313" key="2">
    <source>
        <dbReference type="Proteomes" id="UP000001400"/>
    </source>
</evidence>
<evidence type="ECO:0000313" key="1">
    <source>
        <dbReference type="EMBL" id="ADD07951.1"/>
    </source>
</evidence>
<name>B5IES8_ACIB4</name>
<dbReference type="EMBL" id="CP001941">
    <property type="protein sequence ID" value="ADD07951.1"/>
    <property type="molecule type" value="Genomic_DNA"/>
</dbReference>
<evidence type="ECO:0008006" key="3">
    <source>
        <dbReference type="Google" id="ProtNLM"/>
    </source>
</evidence>
<dbReference type="AlphaFoldDB" id="B5IES8"/>
<keyword evidence="2" id="KW-1185">Reference proteome</keyword>
<dbReference type="HOGENOM" id="CLU_415415_0_0_2"/>
<dbReference type="OrthoDB" id="56753at2157"/>
<accession>B5IES8</accession>
<reference evidence="1" key="1">
    <citation type="submission" date="2010-02" db="EMBL/GenBank/DDBJ databases">
        <title>Complete sequence of Aciduliprofundum boonei T469.</title>
        <authorList>
            <consortium name="US DOE Joint Genome Institute"/>
            <person name="Lucas S."/>
            <person name="Copeland A."/>
            <person name="Lapidus A."/>
            <person name="Cheng J.-F."/>
            <person name="Bruce D."/>
            <person name="Goodwin L."/>
            <person name="Pitluck S."/>
            <person name="Saunders E."/>
            <person name="Detter J.C."/>
            <person name="Han C."/>
            <person name="Tapia R."/>
            <person name="Land M."/>
            <person name="Hauser L."/>
            <person name="Kyrpides N."/>
            <person name="Mikhailova N."/>
            <person name="Flores G."/>
            <person name="Reysenbach A.-L."/>
            <person name="Woyke T."/>
        </authorList>
    </citation>
    <scope>NUCLEOTIDE SEQUENCE</scope>
    <source>
        <strain evidence="1">T469</strain>
    </source>
</reference>
<organism evidence="1 2">
    <name type="scientific">Aciduliprofundum boonei (strain DSM 19572 / T469)</name>
    <dbReference type="NCBI Taxonomy" id="439481"/>
    <lineage>
        <taxon>Archaea</taxon>
        <taxon>Methanobacteriati</taxon>
        <taxon>Thermoplasmatota</taxon>
        <taxon>DHVE2 group</taxon>
        <taxon>Candidatus Aciduliprofundum</taxon>
    </lineage>
</organism>